<dbReference type="NCBIfam" id="TIGR04456">
    <property type="entry name" value="LruC_dom"/>
    <property type="match status" value="1"/>
</dbReference>
<feature type="domain" description="DUF4842" evidence="2">
    <location>
        <begin position="451"/>
        <end position="651"/>
    </location>
</feature>
<name>A0A6C0GRF4_9BACT</name>
<dbReference type="InterPro" id="IPR031025">
    <property type="entry name" value="LruC_dom"/>
</dbReference>
<evidence type="ECO:0000313" key="3">
    <source>
        <dbReference type="EMBL" id="QHT70646.1"/>
    </source>
</evidence>
<protein>
    <submittedName>
        <fullName evidence="3">LruC domain-containing protein</fullName>
    </submittedName>
</protein>
<dbReference type="Pfam" id="PF13448">
    <property type="entry name" value="DUF4114"/>
    <property type="match status" value="1"/>
</dbReference>
<dbReference type="Proteomes" id="UP000480178">
    <property type="component" value="Chromosome"/>
</dbReference>
<keyword evidence="4" id="KW-1185">Reference proteome</keyword>
<evidence type="ECO:0000313" key="4">
    <source>
        <dbReference type="Proteomes" id="UP000480178"/>
    </source>
</evidence>
<organism evidence="3 4">
    <name type="scientific">Rhodocytophaga rosea</name>
    <dbReference type="NCBI Taxonomy" id="2704465"/>
    <lineage>
        <taxon>Bacteria</taxon>
        <taxon>Pseudomonadati</taxon>
        <taxon>Bacteroidota</taxon>
        <taxon>Cytophagia</taxon>
        <taxon>Cytophagales</taxon>
        <taxon>Rhodocytophagaceae</taxon>
        <taxon>Rhodocytophaga</taxon>
    </lineage>
</organism>
<dbReference type="EMBL" id="CP048222">
    <property type="protein sequence ID" value="QHT70646.1"/>
    <property type="molecule type" value="Genomic_DNA"/>
</dbReference>
<feature type="domain" description="DUF4114" evidence="1">
    <location>
        <begin position="292"/>
        <end position="371"/>
    </location>
</feature>
<dbReference type="Pfam" id="PF16130">
    <property type="entry name" value="DUF4842"/>
    <property type="match status" value="1"/>
</dbReference>
<evidence type="ECO:0000259" key="2">
    <source>
        <dbReference type="Pfam" id="PF16130"/>
    </source>
</evidence>
<sequence>MRQPLQLFQNPIPIKSTLLIGACVFSLFACQEREQVVAPGNTTETQINEAFNFNTTQDVTFNIWAKDSQGDILNMTNIQIYDKDPNLGGELLIEGGIDNTGQLSAYKALPTHLQEVTIVSNYIGVLEQVTVPITDQQVSYTFGVPTQEDSSGEEITPDANGRINGTSYTYLGKYNSLGVPKYLQSPNHVIPSSFLNILNTALPEGKKVNPAYLAPGVSYDVKLTKDANVTITFVSERADFLNSLGYYTYPLNKAPKSVEEIDEKFIVFPNASFTGSGGGLASGNRVKLPKTLKAGTGIGFFIVSNGWNGSSVSKDNIKLFSNPAFNPGNADKKQHSVLLKYEDKCILAFEDIKRSDASSDEDFNDVLFYITTDPVKCIDDTNIPSCEPVKDCDKDGVPDEQDKYSCDPVRAYNNITKGTLAFEDLWPAKGDFDVNDLVVNYSHNVVTNSQNKVVELISTFDILAIGARYRNGLGFELSKLNPSQIKSVVSSHNKTILEGGQAKATILVFENAFDFVPNGIYDQINTKMDQPKLSCGSVTITTTFTSTLTMQELGAAPFNPFLICNQNRGYEVHLPGYKPTSKADLTLLGTKDDISNPARGIYYKTSFGMPYALNMPVNSFKYPVEGASIKDAYVKFLPWAASFGVVYSNWYLDLPGYRDAAKVYTK</sequence>
<dbReference type="RefSeq" id="WP_162446621.1">
    <property type="nucleotide sequence ID" value="NZ_CP048222.1"/>
</dbReference>
<reference evidence="3 4" key="1">
    <citation type="submission" date="2020-01" db="EMBL/GenBank/DDBJ databases">
        <authorList>
            <person name="Kim M.K."/>
        </authorList>
    </citation>
    <scope>NUCLEOTIDE SEQUENCE [LARGE SCALE GENOMIC DNA]</scope>
    <source>
        <strain evidence="3 4">172606-1</strain>
    </source>
</reference>
<dbReference type="PROSITE" id="PS51257">
    <property type="entry name" value="PROKAR_LIPOPROTEIN"/>
    <property type="match status" value="1"/>
</dbReference>
<dbReference type="InterPro" id="IPR025193">
    <property type="entry name" value="DUF4114"/>
</dbReference>
<accession>A0A6C0GRF4</accession>
<gene>
    <name evidence="3" type="ORF">GXP67_30335</name>
</gene>
<proteinExistence type="predicted"/>
<dbReference type="AlphaFoldDB" id="A0A6C0GRF4"/>
<evidence type="ECO:0000259" key="1">
    <source>
        <dbReference type="Pfam" id="PF13448"/>
    </source>
</evidence>
<dbReference type="KEGG" id="rhoz:GXP67_30335"/>
<dbReference type="InterPro" id="IPR032295">
    <property type="entry name" value="DUF4842"/>
</dbReference>